<name>A0A0A8YQK0_ARUDO</name>
<sequence length="17" mass="1763">MNPSVSESSDADPIRAS</sequence>
<accession>A0A0A8YQK0</accession>
<protein>
    <submittedName>
        <fullName evidence="1">Uncharacterized protein</fullName>
    </submittedName>
</protein>
<reference evidence="1" key="1">
    <citation type="submission" date="2014-09" db="EMBL/GenBank/DDBJ databases">
        <authorList>
            <person name="Magalhaes I.L.F."/>
            <person name="Oliveira U."/>
            <person name="Santos F.R."/>
            <person name="Vidigal T.H.D.A."/>
            <person name="Brescovit A.D."/>
            <person name="Santos A.J."/>
        </authorList>
    </citation>
    <scope>NUCLEOTIDE SEQUENCE</scope>
    <source>
        <tissue evidence="1">Shoot tissue taken approximately 20 cm above the soil surface</tissue>
    </source>
</reference>
<dbReference type="AlphaFoldDB" id="A0A0A8YQK0"/>
<dbReference type="EMBL" id="GBRH01269259">
    <property type="protein sequence ID" value="JAD28636.1"/>
    <property type="molecule type" value="Transcribed_RNA"/>
</dbReference>
<organism evidence="1">
    <name type="scientific">Arundo donax</name>
    <name type="common">Giant reed</name>
    <name type="synonym">Donax arundinaceus</name>
    <dbReference type="NCBI Taxonomy" id="35708"/>
    <lineage>
        <taxon>Eukaryota</taxon>
        <taxon>Viridiplantae</taxon>
        <taxon>Streptophyta</taxon>
        <taxon>Embryophyta</taxon>
        <taxon>Tracheophyta</taxon>
        <taxon>Spermatophyta</taxon>
        <taxon>Magnoliopsida</taxon>
        <taxon>Liliopsida</taxon>
        <taxon>Poales</taxon>
        <taxon>Poaceae</taxon>
        <taxon>PACMAD clade</taxon>
        <taxon>Arundinoideae</taxon>
        <taxon>Arundineae</taxon>
        <taxon>Arundo</taxon>
    </lineage>
</organism>
<reference evidence="1" key="2">
    <citation type="journal article" date="2015" name="Data Brief">
        <title>Shoot transcriptome of the giant reed, Arundo donax.</title>
        <authorList>
            <person name="Barrero R.A."/>
            <person name="Guerrero F.D."/>
            <person name="Moolhuijzen P."/>
            <person name="Goolsby J.A."/>
            <person name="Tidwell J."/>
            <person name="Bellgard S.E."/>
            <person name="Bellgard M.I."/>
        </authorList>
    </citation>
    <scope>NUCLEOTIDE SEQUENCE</scope>
    <source>
        <tissue evidence="1">Shoot tissue taken approximately 20 cm above the soil surface</tissue>
    </source>
</reference>
<evidence type="ECO:0000313" key="1">
    <source>
        <dbReference type="EMBL" id="JAD28636.1"/>
    </source>
</evidence>
<proteinExistence type="predicted"/>